<dbReference type="VEuPathDB" id="VectorBase:GPPI027264"/>
<keyword evidence="3" id="KW-1185">Reference proteome</keyword>
<protein>
    <submittedName>
        <fullName evidence="2">Uncharacterized protein</fullName>
    </submittedName>
</protein>
<dbReference type="Proteomes" id="UP000092460">
    <property type="component" value="Unassembled WGS sequence"/>
</dbReference>
<dbReference type="EMBL" id="JXJN01012841">
    <property type="status" value="NOT_ANNOTATED_CDS"/>
    <property type="molecule type" value="Genomic_DNA"/>
</dbReference>
<reference evidence="3" key="1">
    <citation type="submission" date="2015-01" db="EMBL/GenBank/DDBJ databases">
        <authorList>
            <person name="Aksoy S."/>
            <person name="Warren W."/>
            <person name="Wilson R.K."/>
        </authorList>
    </citation>
    <scope>NUCLEOTIDE SEQUENCE [LARGE SCALE GENOMIC DNA]</scope>
    <source>
        <strain evidence="3">IAEA</strain>
    </source>
</reference>
<proteinExistence type="predicted"/>
<name>A0A1B0BEB8_9MUSC</name>
<evidence type="ECO:0000313" key="2">
    <source>
        <dbReference type="EnsemblMetazoa" id="GPPI027264-PA"/>
    </source>
</evidence>
<organism evidence="2 3">
    <name type="scientific">Glossina palpalis gambiensis</name>
    <dbReference type="NCBI Taxonomy" id="67801"/>
    <lineage>
        <taxon>Eukaryota</taxon>
        <taxon>Metazoa</taxon>
        <taxon>Ecdysozoa</taxon>
        <taxon>Arthropoda</taxon>
        <taxon>Hexapoda</taxon>
        <taxon>Insecta</taxon>
        <taxon>Pterygota</taxon>
        <taxon>Neoptera</taxon>
        <taxon>Endopterygota</taxon>
        <taxon>Diptera</taxon>
        <taxon>Brachycera</taxon>
        <taxon>Muscomorpha</taxon>
        <taxon>Hippoboscoidea</taxon>
        <taxon>Glossinidae</taxon>
        <taxon>Glossina</taxon>
    </lineage>
</organism>
<feature type="region of interest" description="Disordered" evidence="1">
    <location>
        <begin position="1"/>
        <end position="21"/>
    </location>
</feature>
<feature type="compositionally biased region" description="Polar residues" evidence="1">
    <location>
        <begin position="12"/>
        <end position="21"/>
    </location>
</feature>
<dbReference type="EnsemblMetazoa" id="GPPI027264-RA">
    <property type="protein sequence ID" value="GPPI027264-PA"/>
    <property type="gene ID" value="GPPI027264"/>
</dbReference>
<evidence type="ECO:0000256" key="1">
    <source>
        <dbReference type="SAM" id="MobiDB-lite"/>
    </source>
</evidence>
<sequence length="74" mass="8309">MDGGLPGYYGQNDISASGSDEKTVMSTKTLKEFLFWLRRILLYVCLNATSLFGKLPNKLPEMCEIYLQLLLAGM</sequence>
<dbReference type="AlphaFoldDB" id="A0A1B0BEB8"/>
<reference evidence="2" key="2">
    <citation type="submission" date="2020-05" db="UniProtKB">
        <authorList>
            <consortium name="EnsemblMetazoa"/>
        </authorList>
    </citation>
    <scope>IDENTIFICATION</scope>
    <source>
        <strain evidence="2">IAEA</strain>
    </source>
</reference>
<evidence type="ECO:0000313" key="3">
    <source>
        <dbReference type="Proteomes" id="UP000092460"/>
    </source>
</evidence>
<accession>A0A1B0BEB8</accession>